<dbReference type="OrthoDB" id="261536at2759"/>
<name>A0A7J6YBN4_TRYCR</name>
<accession>A0A7J6YBN4</accession>
<gene>
    <name evidence="2" type="ORF">ECC02_003154</name>
</gene>
<dbReference type="PROSITE" id="PS50096">
    <property type="entry name" value="IQ"/>
    <property type="match status" value="1"/>
</dbReference>
<dbReference type="VEuPathDB" id="TriTrypDB:ECC02_003154"/>
<evidence type="ECO:0000313" key="3">
    <source>
        <dbReference type="Proteomes" id="UP000583944"/>
    </source>
</evidence>
<comment type="caution">
    <text evidence="2">The sequence shown here is derived from an EMBL/GenBank/DDBJ whole genome shotgun (WGS) entry which is preliminary data.</text>
</comment>
<evidence type="ECO:0000256" key="1">
    <source>
        <dbReference type="SAM" id="MobiDB-lite"/>
    </source>
</evidence>
<proteinExistence type="predicted"/>
<dbReference type="VEuPathDB" id="TriTrypDB:BCY84_18567"/>
<protein>
    <submittedName>
        <fullName evidence="2">Uncharacterized protein</fullName>
    </submittedName>
</protein>
<sequence length="492" mass="58359">MLSPTTATSGYLVPHSAFNSTFENVMFPVRTLYCPPVPPSMLMGRYKPPPRPGRKYRNDLSLAGPRDHWAQTQVARIWRGVLTRRRLRNERNHFEVRTWRAIMIQCWWRRLRAIWRRRFLRGLVDEWIVSRRESLLAERLRGYGVMLSWQRRRFENAVIKLQRVFRWYLSQRTNFFADATQPPREKLPFPLRIQKKVYFPWRRREEAKDGPIKAAGGNLGPQKKERSTSIQFRKSRREPQPTSVEEAKVINDAMREREARNALILSQPEVQDRMQWKRDGLLLNDFDHNAGMIQRFVRGKWNVWEKVTRKVTSDYFNDKVCIIQRSFRVFKTLRHITRVQISVENRAVRRNQAYAKEKLARMEEEIAWQYNLLNNAARTIQMLWAYYKHKSRQTDPFREAGDTAAAAQPPPPPPPPYNLILEHIARERALRIAARSKMETAMEEARKRARRIYKRYVPESIEVVSGEGMLFSTARDKTEQNEGRIIFGPGLM</sequence>
<evidence type="ECO:0000313" key="2">
    <source>
        <dbReference type="EMBL" id="KAF5223700.1"/>
    </source>
</evidence>
<dbReference type="AlphaFoldDB" id="A0A7J6YBN4"/>
<organism evidence="2 3">
    <name type="scientific">Trypanosoma cruzi</name>
    <dbReference type="NCBI Taxonomy" id="5693"/>
    <lineage>
        <taxon>Eukaryota</taxon>
        <taxon>Discoba</taxon>
        <taxon>Euglenozoa</taxon>
        <taxon>Kinetoplastea</taxon>
        <taxon>Metakinetoplastina</taxon>
        <taxon>Trypanosomatida</taxon>
        <taxon>Trypanosomatidae</taxon>
        <taxon>Trypanosoma</taxon>
        <taxon>Schizotrypanum</taxon>
    </lineage>
</organism>
<dbReference type="Proteomes" id="UP000583944">
    <property type="component" value="Unassembled WGS sequence"/>
</dbReference>
<dbReference type="EMBL" id="JABDHM010000017">
    <property type="protein sequence ID" value="KAF5223700.1"/>
    <property type="molecule type" value="Genomic_DNA"/>
</dbReference>
<reference evidence="2 3" key="1">
    <citation type="journal article" date="2019" name="Genome Biol. Evol.">
        <title>Nanopore Sequencing Significantly Improves Genome Assembly of the Protozoan Parasite Trypanosoma cruzi.</title>
        <authorList>
            <person name="Diaz-Viraque F."/>
            <person name="Pita S."/>
            <person name="Greif G."/>
            <person name="de Souza R.C.M."/>
            <person name="Iraola G."/>
            <person name="Robello C."/>
        </authorList>
    </citation>
    <scope>NUCLEOTIDE SEQUENCE [LARGE SCALE GENOMIC DNA]</scope>
    <source>
        <strain evidence="2 3">Berenice</strain>
    </source>
</reference>
<feature type="region of interest" description="Disordered" evidence="1">
    <location>
        <begin position="210"/>
        <end position="244"/>
    </location>
</feature>